<dbReference type="InterPro" id="IPR017853">
    <property type="entry name" value="GH"/>
</dbReference>
<reference evidence="2 3" key="1">
    <citation type="submission" date="2017-09" db="EMBL/GenBank/DDBJ databases">
        <title>Genomics of the genus Arcobacter.</title>
        <authorList>
            <person name="Perez-Cataluna A."/>
            <person name="Figueras M.J."/>
            <person name="Salas-Masso N."/>
        </authorList>
    </citation>
    <scope>NUCLEOTIDE SEQUENCE [LARGE SCALE GENOMIC DNA]</scope>
    <source>
        <strain evidence="2 3">F156-34</strain>
    </source>
</reference>
<evidence type="ECO:0000256" key="1">
    <source>
        <dbReference type="SAM" id="Phobius"/>
    </source>
</evidence>
<dbReference type="OrthoDB" id="5347032at2"/>
<proteinExistence type="predicted"/>
<keyword evidence="1" id="KW-0812">Transmembrane</keyword>
<comment type="caution">
    <text evidence="2">The sequence shown here is derived from an EMBL/GenBank/DDBJ whole genome shotgun (WGS) entry which is preliminary data.</text>
</comment>
<dbReference type="Gene3D" id="3.20.20.80">
    <property type="entry name" value="Glycosidases"/>
    <property type="match status" value="1"/>
</dbReference>
<feature type="transmembrane region" description="Helical" evidence="1">
    <location>
        <begin position="31"/>
        <end position="56"/>
    </location>
</feature>
<keyword evidence="3" id="KW-1185">Reference proteome</keyword>
<name>A0A4Q1AXM0_9BACT</name>
<dbReference type="EMBL" id="NXIE01000004">
    <property type="protein sequence ID" value="RXK12271.1"/>
    <property type="molecule type" value="Genomic_DNA"/>
</dbReference>
<gene>
    <name evidence="2" type="ORF">CP965_10925</name>
</gene>
<dbReference type="SUPFAM" id="SSF51445">
    <property type="entry name" value="(Trans)glycosidases"/>
    <property type="match status" value="1"/>
</dbReference>
<evidence type="ECO:0008006" key="4">
    <source>
        <dbReference type="Google" id="ProtNLM"/>
    </source>
</evidence>
<keyword evidence="1" id="KW-0472">Membrane</keyword>
<keyword evidence="1" id="KW-1133">Transmembrane helix</keyword>
<dbReference type="AlphaFoldDB" id="A0A4Q1AXM0"/>
<dbReference type="RefSeq" id="WP_129062139.1">
    <property type="nucleotide sequence ID" value="NZ_NXIE01000004.1"/>
</dbReference>
<sequence length="357" mass="42435">MNKEPFFWDKYSDQPQIIKDKTYKREMRKKYLFDLFKMLFSSILVLPFALIFMKFFKGKQELSNKDFLGLGVNLDKDDKENTQQKLVEELGVKNLIIRIPLWDMKNIDSYVTFAESFNENSPKNILLNIMQDRTHIESHHLLKKDLNLIFKKFQNIASEYQIGTTINRAKWGFFAVKEYLEFYKVAQDLRDDKYKNLKLLGPSIIDFEYYYNIRAMFNFHNIKYDKLSALLYVDRRGAPSNTQYGIFDTKNKINLLYTLAKLSSKTSDEIYITEVNWPLSNTAPYAPTSEKECISNEKYCKYMKEYIQIAKQSKKVQKVYWHQLIAPGYGLVDNRDGKIKKLPQFYTFKEVLNKDKE</sequence>
<accession>A0A4Q1AXM0</accession>
<organism evidence="2 3">
    <name type="scientific">Halarcobacter mediterraneus</name>
    <dbReference type="NCBI Taxonomy" id="2023153"/>
    <lineage>
        <taxon>Bacteria</taxon>
        <taxon>Pseudomonadati</taxon>
        <taxon>Campylobacterota</taxon>
        <taxon>Epsilonproteobacteria</taxon>
        <taxon>Campylobacterales</taxon>
        <taxon>Arcobacteraceae</taxon>
        <taxon>Halarcobacter</taxon>
    </lineage>
</organism>
<evidence type="ECO:0000313" key="2">
    <source>
        <dbReference type="EMBL" id="RXK12271.1"/>
    </source>
</evidence>
<dbReference type="Proteomes" id="UP000289718">
    <property type="component" value="Unassembled WGS sequence"/>
</dbReference>
<evidence type="ECO:0000313" key="3">
    <source>
        <dbReference type="Proteomes" id="UP000289718"/>
    </source>
</evidence>
<protein>
    <recommendedName>
        <fullName evidence="4">Glycosyl hydrolase</fullName>
    </recommendedName>
</protein>